<keyword evidence="1" id="KW-1133">Transmembrane helix</keyword>
<evidence type="ECO:0000313" key="2">
    <source>
        <dbReference type="EMBL" id="JAH89425.1"/>
    </source>
</evidence>
<dbReference type="EMBL" id="GBXM01019152">
    <property type="protein sequence ID" value="JAH89425.1"/>
    <property type="molecule type" value="Transcribed_RNA"/>
</dbReference>
<evidence type="ECO:0000256" key="1">
    <source>
        <dbReference type="SAM" id="Phobius"/>
    </source>
</evidence>
<proteinExistence type="predicted"/>
<name>A0A0E9WIM8_ANGAN</name>
<organism evidence="2">
    <name type="scientific">Anguilla anguilla</name>
    <name type="common">European freshwater eel</name>
    <name type="synonym">Muraena anguilla</name>
    <dbReference type="NCBI Taxonomy" id="7936"/>
    <lineage>
        <taxon>Eukaryota</taxon>
        <taxon>Metazoa</taxon>
        <taxon>Chordata</taxon>
        <taxon>Craniata</taxon>
        <taxon>Vertebrata</taxon>
        <taxon>Euteleostomi</taxon>
        <taxon>Actinopterygii</taxon>
        <taxon>Neopterygii</taxon>
        <taxon>Teleostei</taxon>
        <taxon>Anguilliformes</taxon>
        <taxon>Anguillidae</taxon>
        <taxon>Anguilla</taxon>
    </lineage>
</organism>
<protein>
    <submittedName>
        <fullName evidence="2">Uncharacterized protein</fullName>
    </submittedName>
</protein>
<feature type="transmembrane region" description="Helical" evidence="1">
    <location>
        <begin position="25"/>
        <end position="49"/>
    </location>
</feature>
<reference evidence="2" key="2">
    <citation type="journal article" date="2015" name="Fish Shellfish Immunol.">
        <title>Early steps in the European eel (Anguilla anguilla)-Vibrio vulnificus interaction in the gills: Role of the RtxA13 toxin.</title>
        <authorList>
            <person name="Callol A."/>
            <person name="Pajuelo D."/>
            <person name="Ebbesson L."/>
            <person name="Teles M."/>
            <person name="MacKenzie S."/>
            <person name="Amaro C."/>
        </authorList>
    </citation>
    <scope>NUCLEOTIDE SEQUENCE</scope>
</reference>
<reference evidence="2" key="1">
    <citation type="submission" date="2014-11" db="EMBL/GenBank/DDBJ databases">
        <authorList>
            <person name="Amaro Gonzalez C."/>
        </authorList>
    </citation>
    <scope>NUCLEOTIDE SEQUENCE</scope>
</reference>
<keyword evidence="1" id="KW-0812">Transmembrane</keyword>
<accession>A0A0E9WIM8</accession>
<keyword evidence="1" id="KW-0472">Membrane</keyword>
<sequence>MPLNTRMLVVSYSISMSLSFLDNHVFLFLLLLMLFLSMLLWCTLGIVFISWQTVVCLLNSTALSLAKSRFLVGPCPRSLWGFVEYV</sequence>
<dbReference type="AlphaFoldDB" id="A0A0E9WIM8"/>